<organism evidence="1 2">
    <name type="scientific">Pistacia atlantica</name>
    <dbReference type="NCBI Taxonomy" id="434234"/>
    <lineage>
        <taxon>Eukaryota</taxon>
        <taxon>Viridiplantae</taxon>
        <taxon>Streptophyta</taxon>
        <taxon>Embryophyta</taxon>
        <taxon>Tracheophyta</taxon>
        <taxon>Spermatophyta</taxon>
        <taxon>Magnoliopsida</taxon>
        <taxon>eudicotyledons</taxon>
        <taxon>Gunneridae</taxon>
        <taxon>Pentapetalae</taxon>
        <taxon>rosids</taxon>
        <taxon>malvids</taxon>
        <taxon>Sapindales</taxon>
        <taxon>Anacardiaceae</taxon>
        <taxon>Pistacia</taxon>
    </lineage>
</organism>
<name>A0ACC1AD20_9ROSI</name>
<protein>
    <submittedName>
        <fullName evidence="1">Uncharacterized protein</fullName>
    </submittedName>
</protein>
<gene>
    <name evidence="1" type="ORF">Patl1_30910</name>
</gene>
<sequence>MLSRAYRGKLFLSHQVCFLNLCLVSEHKARELFLLLCCLLISLLKETQKKLLLVLCYITWIEKILALEVEINCCWVNFCLSNMGRKLQREHSGLQFESYHPGCLWSILHILDNHQWSNVKRIIPNKKHRRGRKAICFGNPKTISLERESGEVQNFLDADNFIVEQDTTTNSIEKHSGIASIKALISEEMSKEENHKQLILGFPAQSKLQRTYSIHHLDPSDFRPGKISDDWTNPIIVLHKDEKTSSTRSRVSSLKKRTRKLNCKK</sequence>
<evidence type="ECO:0000313" key="1">
    <source>
        <dbReference type="EMBL" id="KAJ0084187.1"/>
    </source>
</evidence>
<dbReference type="Proteomes" id="UP001164250">
    <property type="component" value="Chromosome 11"/>
</dbReference>
<comment type="caution">
    <text evidence="1">The sequence shown here is derived from an EMBL/GenBank/DDBJ whole genome shotgun (WGS) entry which is preliminary data.</text>
</comment>
<dbReference type="EMBL" id="CM047907">
    <property type="protein sequence ID" value="KAJ0084187.1"/>
    <property type="molecule type" value="Genomic_DNA"/>
</dbReference>
<keyword evidence="2" id="KW-1185">Reference proteome</keyword>
<reference evidence="2" key="1">
    <citation type="journal article" date="2023" name="G3 (Bethesda)">
        <title>Genome assembly and association tests identify interacting loci associated with vigor, precocity, and sex in interspecific pistachio rootstocks.</title>
        <authorList>
            <person name="Palmer W."/>
            <person name="Jacygrad E."/>
            <person name="Sagayaradj S."/>
            <person name="Cavanaugh K."/>
            <person name="Han R."/>
            <person name="Bertier L."/>
            <person name="Beede B."/>
            <person name="Kafkas S."/>
            <person name="Golino D."/>
            <person name="Preece J."/>
            <person name="Michelmore R."/>
        </authorList>
    </citation>
    <scope>NUCLEOTIDE SEQUENCE [LARGE SCALE GENOMIC DNA]</scope>
</reference>
<evidence type="ECO:0000313" key="2">
    <source>
        <dbReference type="Proteomes" id="UP001164250"/>
    </source>
</evidence>
<proteinExistence type="predicted"/>
<accession>A0ACC1AD20</accession>